<feature type="compositionally biased region" description="Acidic residues" evidence="2">
    <location>
        <begin position="488"/>
        <end position="497"/>
    </location>
</feature>
<accession>A0A813EH52</accession>
<feature type="compositionally biased region" description="Basic residues" evidence="2">
    <location>
        <begin position="525"/>
        <end position="535"/>
    </location>
</feature>
<reference evidence="3" key="1">
    <citation type="submission" date="2021-02" db="EMBL/GenBank/DDBJ databases">
        <authorList>
            <person name="Dougan E. K."/>
            <person name="Rhodes N."/>
            <person name="Thang M."/>
            <person name="Chan C."/>
        </authorList>
    </citation>
    <scope>NUCLEOTIDE SEQUENCE</scope>
</reference>
<evidence type="ECO:0000313" key="4">
    <source>
        <dbReference type="Proteomes" id="UP000654075"/>
    </source>
</evidence>
<dbReference type="EMBL" id="CAJNNV010010142">
    <property type="protein sequence ID" value="CAE8598254.1"/>
    <property type="molecule type" value="Genomic_DNA"/>
</dbReference>
<dbReference type="AlphaFoldDB" id="A0A813EH52"/>
<comment type="caution">
    <text evidence="3">The sequence shown here is derived from an EMBL/GenBank/DDBJ whole genome shotgun (WGS) entry which is preliminary data.</text>
</comment>
<protein>
    <submittedName>
        <fullName evidence="3">Uncharacterized protein</fullName>
    </submittedName>
</protein>
<keyword evidence="4" id="KW-1185">Reference proteome</keyword>
<evidence type="ECO:0000313" key="3">
    <source>
        <dbReference type="EMBL" id="CAE8598254.1"/>
    </source>
</evidence>
<feature type="region of interest" description="Disordered" evidence="2">
    <location>
        <begin position="392"/>
        <end position="441"/>
    </location>
</feature>
<organism evidence="3 4">
    <name type="scientific">Polarella glacialis</name>
    <name type="common">Dinoflagellate</name>
    <dbReference type="NCBI Taxonomy" id="89957"/>
    <lineage>
        <taxon>Eukaryota</taxon>
        <taxon>Sar</taxon>
        <taxon>Alveolata</taxon>
        <taxon>Dinophyceae</taxon>
        <taxon>Suessiales</taxon>
        <taxon>Suessiaceae</taxon>
        <taxon>Polarella</taxon>
    </lineage>
</organism>
<evidence type="ECO:0000256" key="2">
    <source>
        <dbReference type="SAM" id="MobiDB-lite"/>
    </source>
</evidence>
<gene>
    <name evidence="3" type="ORF">PGLA1383_LOCUS16665</name>
</gene>
<sequence length="535" mass="58825">ATTKVEELTWQLDDAKDKTKEMEFEKVTLDFLIDGYPILKRLNLNVASNKDKLAMLRNASQEVAADASGAFELLKAEFLSSETVDEAAEAAAAKAAAIAADKEEVEEGFLGKRGRPSLELTEGSPTKERRLQELLQKPVKEAPPPPTTMEAAQQAVSKAMGSGSGMGRKKESLAEKARALKALGDANKVKSMIVAATQKCKILALRTLRKKQELKALMEKAKLAVQPKGAAAGVATASMATAEGWEKKMNGIKNIIRGQQKMMEFWSQRYEKWHTEVSSRYGLEVLEELMFYCQEDANDKDAEALTEAVRRWFALNIQVTEVREKTFKDRKVLANKLFDKYQPVGEDLGEGVEAKPDIADAMRLDDLPGRGPGKLVKSGGFVLMDLEGTGDDTGRTKGSFAKDAGIRKQPPPPLGDDLGFQVGLPGAGDSLPSKQQRSSLKASAMLASKNIFGDLDLVGPQSHRQSDFPLSPSQSPKGLQRKRRDKMDEEWNADAEDTLTKLQHRRRRAKTMSDKGEESPNGTNRQKKAVCTRVF</sequence>
<name>A0A813EH52_POLGL</name>
<feature type="coiled-coil region" evidence="1">
    <location>
        <begin position="5"/>
        <end position="59"/>
    </location>
</feature>
<feature type="non-terminal residue" evidence="3">
    <location>
        <position position="535"/>
    </location>
</feature>
<evidence type="ECO:0000256" key="1">
    <source>
        <dbReference type="SAM" id="Coils"/>
    </source>
</evidence>
<feature type="region of interest" description="Disordered" evidence="2">
    <location>
        <begin position="107"/>
        <end position="173"/>
    </location>
</feature>
<proteinExistence type="predicted"/>
<dbReference type="Proteomes" id="UP000654075">
    <property type="component" value="Unassembled WGS sequence"/>
</dbReference>
<keyword evidence="1" id="KW-0175">Coiled coil</keyword>
<feature type="region of interest" description="Disordered" evidence="2">
    <location>
        <begin position="457"/>
        <end position="535"/>
    </location>
</feature>